<sequence>MIERMVLVMGIAMLATLAATGAIFAPLTGTPWLDALLAPGIVIAATAALGALIALAGAIMQRADPIWAAGGAVTVDDDHNLTLSTKRFLRAPEPTATVRLDQVTVATWYISPFSRSGTLSIQLWDHDPEITFGIFGLMPQSGTEPLADISTRILDASPTAAARLQHYLEQRIDAGTLECNFTPHDFEPIPELRPPLEPGITFSADGREIRYRKPDPDETP</sequence>
<keyword evidence="3" id="KW-1185">Reference proteome</keyword>
<dbReference type="STRING" id="36807.Mlaev_02426"/>
<dbReference type="Proteomes" id="UP000075357">
    <property type="component" value="Unassembled WGS sequence"/>
</dbReference>
<dbReference type="PATRIC" id="fig|36807.3.peg.2469"/>
<comment type="caution">
    <text evidence="2">The sequence shown here is derived from an EMBL/GenBank/DDBJ whole genome shotgun (WGS) entry which is preliminary data.</text>
</comment>
<dbReference type="AlphaFoldDB" id="A0A150H9E4"/>
<evidence type="ECO:0000313" key="2">
    <source>
        <dbReference type="EMBL" id="KXZ58723.1"/>
    </source>
</evidence>
<protein>
    <submittedName>
        <fullName evidence="2">Uncharacterized protein</fullName>
    </submittedName>
</protein>
<evidence type="ECO:0000313" key="3">
    <source>
        <dbReference type="Proteomes" id="UP000075357"/>
    </source>
</evidence>
<keyword evidence="1" id="KW-0812">Transmembrane</keyword>
<organism evidence="2 3">
    <name type="scientific">Microbacterium laevaniformans</name>
    <dbReference type="NCBI Taxonomy" id="36807"/>
    <lineage>
        <taxon>Bacteria</taxon>
        <taxon>Bacillati</taxon>
        <taxon>Actinomycetota</taxon>
        <taxon>Actinomycetes</taxon>
        <taxon>Micrococcales</taxon>
        <taxon>Microbacteriaceae</taxon>
        <taxon>Microbacterium</taxon>
    </lineage>
</organism>
<accession>A0A150H9E4</accession>
<keyword evidence="1" id="KW-1133">Transmembrane helix</keyword>
<dbReference type="RefSeq" id="WP_061683575.1">
    <property type="nucleotide sequence ID" value="NZ_LRAD01000053.1"/>
</dbReference>
<keyword evidence="1" id="KW-0472">Membrane</keyword>
<proteinExistence type="predicted"/>
<feature type="transmembrane region" description="Helical" evidence="1">
    <location>
        <begin position="37"/>
        <end position="59"/>
    </location>
</feature>
<evidence type="ECO:0000256" key="1">
    <source>
        <dbReference type="SAM" id="Phobius"/>
    </source>
</evidence>
<dbReference type="EMBL" id="LRAD01000053">
    <property type="protein sequence ID" value="KXZ58723.1"/>
    <property type="molecule type" value="Genomic_DNA"/>
</dbReference>
<gene>
    <name evidence="2" type="ORF">Mlaev_02426</name>
</gene>
<name>A0A150H9E4_9MICO</name>
<reference evidence="2 3" key="1">
    <citation type="submission" date="2016-01" db="EMBL/GenBank/DDBJ databases">
        <title>Draft genome sequences of Microbacterium laevaniformans LCDC 91-0039 and the type strain of Microbacterium hominis LCDC 84-209.</title>
        <authorList>
            <person name="Bernier A.-M."/>
            <person name="Bernard K."/>
        </authorList>
    </citation>
    <scope>NUCLEOTIDE SEQUENCE [LARGE SCALE GENOMIC DNA]</scope>
    <source>
        <strain evidence="2 3">LCDC 91-0039</strain>
    </source>
</reference>